<keyword evidence="1" id="KW-0812">Transmembrane</keyword>
<evidence type="ECO:0000313" key="3">
    <source>
        <dbReference type="Proteomes" id="UP000319817"/>
    </source>
</evidence>
<feature type="transmembrane region" description="Helical" evidence="1">
    <location>
        <begin position="167"/>
        <end position="191"/>
    </location>
</feature>
<dbReference type="InterPro" id="IPR032307">
    <property type="entry name" value="PepSY_TM-like_2"/>
</dbReference>
<gene>
    <name evidence="2" type="ORF">K239x_39630</name>
</gene>
<evidence type="ECO:0000256" key="1">
    <source>
        <dbReference type="SAM" id="Phobius"/>
    </source>
</evidence>
<dbReference type="Pfam" id="PF16357">
    <property type="entry name" value="PepSY_TM_like_2"/>
    <property type="match status" value="1"/>
</dbReference>
<dbReference type="PANTHER" id="PTHR40115:SF1">
    <property type="entry name" value="INNER MEMBRANE PROTEIN WITH PEPSY TM HELIX"/>
    <property type="match status" value="1"/>
</dbReference>
<proteinExistence type="predicted"/>
<feature type="transmembrane region" description="Helical" evidence="1">
    <location>
        <begin position="203"/>
        <end position="219"/>
    </location>
</feature>
<reference evidence="2 3" key="1">
    <citation type="submission" date="2019-02" db="EMBL/GenBank/DDBJ databases">
        <title>Deep-cultivation of Planctomycetes and their phenomic and genomic characterization uncovers novel biology.</title>
        <authorList>
            <person name="Wiegand S."/>
            <person name="Jogler M."/>
            <person name="Boedeker C."/>
            <person name="Pinto D."/>
            <person name="Vollmers J."/>
            <person name="Rivas-Marin E."/>
            <person name="Kohn T."/>
            <person name="Peeters S.H."/>
            <person name="Heuer A."/>
            <person name="Rast P."/>
            <person name="Oberbeckmann S."/>
            <person name="Bunk B."/>
            <person name="Jeske O."/>
            <person name="Meyerdierks A."/>
            <person name="Storesund J.E."/>
            <person name="Kallscheuer N."/>
            <person name="Luecker S."/>
            <person name="Lage O.M."/>
            <person name="Pohl T."/>
            <person name="Merkel B.J."/>
            <person name="Hornburger P."/>
            <person name="Mueller R.-W."/>
            <person name="Bruemmer F."/>
            <person name="Labrenz M."/>
            <person name="Spormann A.M."/>
            <person name="Op den Camp H."/>
            <person name="Overmann J."/>
            <person name="Amann R."/>
            <person name="Jetten M.S.M."/>
            <person name="Mascher T."/>
            <person name="Medema M.H."/>
            <person name="Devos D.P."/>
            <person name="Kaster A.-K."/>
            <person name="Ovreas L."/>
            <person name="Rohde M."/>
            <person name="Galperin M.Y."/>
            <person name="Jogler C."/>
        </authorList>
    </citation>
    <scope>NUCLEOTIDE SEQUENCE [LARGE SCALE GENOMIC DNA]</scope>
    <source>
        <strain evidence="2 3">K23_9</strain>
    </source>
</reference>
<dbReference type="EMBL" id="CP036526">
    <property type="protein sequence ID" value="QDT11961.1"/>
    <property type="molecule type" value="Genomic_DNA"/>
</dbReference>
<name>A0A517NXV3_9BACT</name>
<protein>
    <recommendedName>
        <fullName evidence="4">PepSY-associated TM helix</fullName>
    </recommendedName>
</protein>
<feature type="transmembrane region" description="Helical" evidence="1">
    <location>
        <begin position="24"/>
        <end position="49"/>
    </location>
</feature>
<sequence length="220" mass="24647">MSSAIPSNQSPTSQKQLKRKRRSIWLRFLIHSHWMSSAISLVGIVLFAITGITLNHASQIETEPTIVNQVSDLPTRLQQVVSDSSHDESALVPPELSAWLADQFDVSTADRPAEWSDDEVYISMQGPGSDAWIAIDRHTGDVEFESTSRGWVAYFNDLHKARHTPAAWVWFLNGFAVATLVFCLTGLLLLYERAGKRRSTWPLVGLGLIAPWILILIFIH</sequence>
<dbReference type="OrthoDB" id="27171at2"/>
<organism evidence="2 3">
    <name type="scientific">Stieleria marina</name>
    <dbReference type="NCBI Taxonomy" id="1930275"/>
    <lineage>
        <taxon>Bacteria</taxon>
        <taxon>Pseudomonadati</taxon>
        <taxon>Planctomycetota</taxon>
        <taxon>Planctomycetia</taxon>
        <taxon>Pirellulales</taxon>
        <taxon>Pirellulaceae</taxon>
        <taxon>Stieleria</taxon>
    </lineage>
</organism>
<dbReference type="AlphaFoldDB" id="A0A517NXV3"/>
<dbReference type="PANTHER" id="PTHR40115">
    <property type="entry name" value="INNER MEMBRANE PROTEIN WITH PEPSY TM HELIX"/>
    <property type="match status" value="1"/>
</dbReference>
<keyword evidence="1" id="KW-0472">Membrane</keyword>
<keyword evidence="3" id="KW-1185">Reference proteome</keyword>
<evidence type="ECO:0000313" key="2">
    <source>
        <dbReference type="EMBL" id="QDT11961.1"/>
    </source>
</evidence>
<keyword evidence="1" id="KW-1133">Transmembrane helix</keyword>
<accession>A0A517NXV3</accession>
<dbReference type="RefSeq" id="WP_145419711.1">
    <property type="nucleotide sequence ID" value="NZ_CP036526.1"/>
</dbReference>
<dbReference type="Proteomes" id="UP000319817">
    <property type="component" value="Chromosome"/>
</dbReference>
<evidence type="ECO:0008006" key="4">
    <source>
        <dbReference type="Google" id="ProtNLM"/>
    </source>
</evidence>